<dbReference type="AlphaFoldDB" id="A0A1C6U5G2"/>
<name>A0A1C6U5G2_9ACTN</name>
<protein>
    <recommendedName>
        <fullName evidence="4">Rho termination factor, N-terminal domain</fullName>
    </recommendedName>
</protein>
<keyword evidence="3" id="KW-1185">Reference proteome</keyword>
<dbReference type="STRING" id="47854.GA0070603_0747"/>
<gene>
    <name evidence="2" type="ORF">GA0070603_0747</name>
</gene>
<dbReference type="EMBL" id="FMIB01000002">
    <property type="protein sequence ID" value="SCL49272.1"/>
    <property type="molecule type" value="Genomic_DNA"/>
</dbReference>
<accession>A0A1C6U5G2</accession>
<feature type="region of interest" description="Disordered" evidence="1">
    <location>
        <begin position="1"/>
        <end position="192"/>
    </location>
</feature>
<dbReference type="Proteomes" id="UP000198605">
    <property type="component" value="Unassembled WGS sequence"/>
</dbReference>
<proteinExistence type="predicted"/>
<organism evidence="2 3">
    <name type="scientific">Micromonospora chersina</name>
    <dbReference type="NCBI Taxonomy" id="47854"/>
    <lineage>
        <taxon>Bacteria</taxon>
        <taxon>Bacillati</taxon>
        <taxon>Actinomycetota</taxon>
        <taxon>Actinomycetes</taxon>
        <taxon>Micromonosporales</taxon>
        <taxon>Micromonosporaceae</taxon>
        <taxon>Micromonospora</taxon>
    </lineage>
</organism>
<evidence type="ECO:0000256" key="1">
    <source>
        <dbReference type="SAM" id="MobiDB-lite"/>
    </source>
</evidence>
<reference evidence="3" key="1">
    <citation type="submission" date="2016-06" db="EMBL/GenBank/DDBJ databases">
        <authorList>
            <person name="Varghese N."/>
            <person name="Submissions Spin"/>
        </authorList>
    </citation>
    <scope>NUCLEOTIDE SEQUENCE [LARGE SCALE GENOMIC DNA]</scope>
    <source>
        <strain evidence="3">DSM 44151</strain>
    </source>
</reference>
<evidence type="ECO:0008006" key="4">
    <source>
        <dbReference type="Google" id="ProtNLM"/>
    </source>
</evidence>
<sequence>MAETFADQDLTTLRSIARGAGITDTERMPHDELVDMLRRAGLADPDARPVDTSLADPGDPGVPGAYHGQGVGRRESAGGAGAETAGWPDQPTQDPARLSGLPRSSLTLGDESTGGQAAEEAIGARPGETQIDDRTQDSRGVQGEIRDPAGLSGLPRSSLTLGDESTGGQAAEEAIGARPGESGTEIDDRTES</sequence>
<evidence type="ECO:0000313" key="2">
    <source>
        <dbReference type="EMBL" id="SCL49272.1"/>
    </source>
</evidence>
<evidence type="ECO:0000313" key="3">
    <source>
        <dbReference type="Proteomes" id="UP000198605"/>
    </source>
</evidence>
<feature type="compositionally biased region" description="Basic and acidic residues" evidence="1">
    <location>
        <begin position="24"/>
        <end position="38"/>
    </location>
</feature>